<accession>A0ABX7ALC5</accession>
<feature type="domain" description="RES" evidence="1">
    <location>
        <begin position="96"/>
        <end position="237"/>
    </location>
</feature>
<gene>
    <name evidence="2" type="ORF">FJQ98_14195</name>
</gene>
<dbReference type="EMBL" id="CP067341">
    <property type="protein sequence ID" value="QQP10439.1"/>
    <property type="molecule type" value="Genomic_DNA"/>
</dbReference>
<protein>
    <submittedName>
        <fullName evidence="2">RES family NAD+ phosphorylase</fullName>
    </submittedName>
</protein>
<name>A0ABX7ALC5_9BACI</name>
<dbReference type="Pfam" id="PF08808">
    <property type="entry name" value="RES"/>
    <property type="match status" value="1"/>
</dbReference>
<dbReference type="Proteomes" id="UP000596049">
    <property type="component" value="Chromosome"/>
</dbReference>
<evidence type="ECO:0000259" key="1">
    <source>
        <dbReference type="SMART" id="SM00953"/>
    </source>
</evidence>
<reference evidence="2 3" key="1">
    <citation type="submission" date="2020-01" db="EMBL/GenBank/DDBJ databases">
        <authorList>
            <person name="Liu G."/>
            <person name="Liu B."/>
        </authorList>
    </citation>
    <scope>NUCLEOTIDE SEQUENCE [LARGE SCALE GENOMIC DNA]</scope>
    <source>
        <strain evidence="2 3">FJAT-51161</strain>
    </source>
</reference>
<organism evidence="2 3">
    <name type="scientific">Lysinibacillus agricola</name>
    <dbReference type="NCBI Taxonomy" id="2590012"/>
    <lineage>
        <taxon>Bacteria</taxon>
        <taxon>Bacillati</taxon>
        <taxon>Bacillota</taxon>
        <taxon>Bacilli</taxon>
        <taxon>Bacillales</taxon>
        <taxon>Bacillaceae</taxon>
        <taxon>Lysinibacillus</taxon>
    </lineage>
</organism>
<sequence length="256" mass="29688">MTSNNEIKIDLPEKYKPKSSGISQMNFDLYIATDDDVIKKWEEFKKEFLKNRFFIPNDNSFVQIYMDSIVKDEALTISKGEKYYRARIRKNRKSFEDKDLNIPPEGITNAGRLNPKFIPYLYISNDETTVVSEVRPHLDANVVISTCEAMEDLKILDLTRMDNDDSKSNNFRKMISLLFSTPYAPDDTELEYIPTQYITELIKNKGFDGVKYRSAMNFGGENICIFSASNFDISITKEIKITGIKYDFDEKTLNED</sequence>
<dbReference type="SMART" id="SM00953">
    <property type="entry name" value="RES"/>
    <property type="match status" value="1"/>
</dbReference>
<keyword evidence="3" id="KW-1185">Reference proteome</keyword>
<dbReference type="InterPro" id="IPR014914">
    <property type="entry name" value="RES_dom"/>
</dbReference>
<proteinExistence type="predicted"/>
<evidence type="ECO:0000313" key="3">
    <source>
        <dbReference type="Proteomes" id="UP000596049"/>
    </source>
</evidence>
<evidence type="ECO:0000313" key="2">
    <source>
        <dbReference type="EMBL" id="QQP10439.1"/>
    </source>
</evidence>
<dbReference type="RefSeq" id="WP_053592524.1">
    <property type="nucleotide sequence ID" value="NZ_CP067341.1"/>
</dbReference>